<reference evidence="3 4" key="1">
    <citation type="submission" date="2024-02" db="EMBL/GenBank/DDBJ databases">
        <authorList>
            <person name="Chen Y."/>
            <person name="Shah S."/>
            <person name="Dougan E. K."/>
            <person name="Thang M."/>
            <person name="Chan C."/>
        </authorList>
    </citation>
    <scope>NUCLEOTIDE SEQUENCE [LARGE SCALE GENOMIC DNA]</scope>
</reference>
<comment type="caution">
    <text evidence="3">The sequence shown here is derived from an EMBL/GenBank/DDBJ whole genome shotgun (WGS) entry which is preliminary data.</text>
</comment>
<evidence type="ECO:0000256" key="1">
    <source>
        <dbReference type="SAM" id="MobiDB-lite"/>
    </source>
</evidence>
<feature type="region of interest" description="Disordered" evidence="1">
    <location>
        <begin position="148"/>
        <end position="168"/>
    </location>
</feature>
<name>A0ABP0SLH3_9DINO</name>
<sequence length="188" mass="21266">NMCKPLDAVSAPKDSASSQRCGLPARCKALLAAFTVLALSSLAIFEIRVNVLLILYMPLVSGQFFEFEWLLPWLDSYLDLEIWWNPENFQAYDLQEIAAEDFTWEHYMKVSQNRRLVTVVRGLMSNTSAAPASFAPESGSKHMQIFSSTRSLPKRSTSTGMTSELSTSRHMSTPFRKESIAMLRAWMN</sequence>
<feature type="non-terminal residue" evidence="3">
    <location>
        <position position="1"/>
    </location>
</feature>
<accession>A0ABP0SLH3</accession>
<feature type="transmembrane region" description="Helical" evidence="2">
    <location>
        <begin position="29"/>
        <end position="57"/>
    </location>
</feature>
<feature type="region of interest" description="Disordered" evidence="1">
    <location>
        <begin position="1"/>
        <end position="20"/>
    </location>
</feature>
<dbReference type="EMBL" id="CAXAMM010044128">
    <property type="protein sequence ID" value="CAK9113259.1"/>
    <property type="molecule type" value="Genomic_DNA"/>
</dbReference>
<keyword evidence="2" id="KW-0812">Transmembrane</keyword>
<proteinExistence type="predicted"/>
<keyword evidence="4" id="KW-1185">Reference proteome</keyword>
<evidence type="ECO:0000256" key="2">
    <source>
        <dbReference type="SAM" id="Phobius"/>
    </source>
</evidence>
<organism evidence="3 4">
    <name type="scientific">Durusdinium trenchii</name>
    <dbReference type="NCBI Taxonomy" id="1381693"/>
    <lineage>
        <taxon>Eukaryota</taxon>
        <taxon>Sar</taxon>
        <taxon>Alveolata</taxon>
        <taxon>Dinophyceae</taxon>
        <taxon>Suessiales</taxon>
        <taxon>Symbiodiniaceae</taxon>
        <taxon>Durusdinium</taxon>
    </lineage>
</organism>
<gene>
    <name evidence="3" type="ORF">SCF082_LOCUS52495</name>
</gene>
<protein>
    <submittedName>
        <fullName evidence="3">C3H1-type domain-containing protein</fullName>
    </submittedName>
</protein>
<evidence type="ECO:0000313" key="4">
    <source>
        <dbReference type="Proteomes" id="UP001642464"/>
    </source>
</evidence>
<evidence type="ECO:0000313" key="3">
    <source>
        <dbReference type="EMBL" id="CAK9113259.1"/>
    </source>
</evidence>
<keyword evidence="2" id="KW-0472">Membrane</keyword>
<keyword evidence="2" id="KW-1133">Transmembrane helix</keyword>
<dbReference type="Proteomes" id="UP001642464">
    <property type="component" value="Unassembled WGS sequence"/>
</dbReference>